<feature type="region of interest" description="Disordered" evidence="1">
    <location>
        <begin position="205"/>
        <end position="276"/>
    </location>
</feature>
<evidence type="ECO:0000313" key="4">
    <source>
        <dbReference type="Proteomes" id="UP001497744"/>
    </source>
</evidence>
<dbReference type="AlphaFoldDB" id="A0AAV4LN21"/>
<feature type="region of interest" description="Disordered" evidence="1">
    <location>
        <begin position="23"/>
        <end position="50"/>
    </location>
</feature>
<gene>
    <name evidence="3" type="ORF">BcabD6B2_05630</name>
</gene>
<name>A0AAV4LN21_BABCB</name>
<evidence type="ECO:0000256" key="2">
    <source>
        <dbReference type="SAM" id="Phobius"/>
    </source>
</evidence>
<accession>A0AAV4LN21</accession>
<evidence type="ECO:0000313" key="3">
    <source>
        <dbReference type="EMBL" id="GIX61128.1"/>
    </source>
</evidence>
<dbReference type="GeneID" id="94192611"/>
<sequence length="549" mass="60539">MRIFTKSCGFCASASAQALPTAPTDTLHGVNSRRSHLPAGEIRQADDEPGGQNEVAAMHFEDVLRSFLRVGVKVLGALDAGEVRGRGDKQNCHYQAVDADGLAEDDGDQVLHRDARRLHGATHYGGTTQQDAPESTLVDFPNELTSSNQSATNIYRVEFCHCTFKIQSKRNTGNNYRFQSSHGSWQACSGVAVCSSQQRCDDTLGNVQPKTTDEITPNARKRNTYHAAPSTERPREKNMPRTLGCDVKPAESRAVQQGKLKWPRRPVGGGRAARTDGSWGAAEASNFLLRLASSRWDAAYRLQSTMANFDAQKTADGYLKSFQRFDAGARGNAAPATEASELANLAKSKSDVDGAIARIQQSFQNKALSHAEWQKVIELRNNTRLKLDAANAKINELIKRPPGSGDRVAALQVQRYRRIFDQLTGEFSLLSKQVDNRHNTFTLFGDNRSAPQSRDAASNSGQVVVDAIMDVESLTEQANLNLGVLRSGNDRMARIYERVNTMVHVHLFDVHKLQKKINYVLLRNRAVTSVVLGVCLFLVLHRLILSKIV</sequence>
<reference evidence="3 4" key="1">
    <citation type="submission" date="2021-06" db="EMBL/GenBank/DDBJ databases">
        <title>Genome sequence of Babesia caballi.</title>
        <authorList>
            <person name="Yamagishi J."/>
            <person name="Kidaka T."/>
            <person name="Ochi A."/>
        </authorList>
    </citation>
    <scope>NUCLEOTIDE SEQUENCE [LARGE SCALE GENOMIC DNA]</scope>
    <source>
        <strain evidence="3">USDA-D6B2</strain>
    </source>
</reference>
<feature type="transmembrane region" description="Helical" evidence="2">
    <location>
        <begin position="526"/>
        <end position="545"/>
    </location>
</feature>
<protein>
    <submittedName>
        <fullName evidence="3">Outer dense fiber 2</fullName>
    </submittedName>
</protein>
<keyword evidence="2" id="KW-0472">Membrane</keyword>
<keyword evidence="2" id="KW-1133">Transmembrane helix</keyword>
<evidence type="ECO:0000256" key="1">
    <source>
        <dbReference type="SAM" id="MobiDB-lite"/>
    </source>
</evidence>
<keyword evidence="4" id="KW-1185">Reference proteome</keyword>
<dbReference type="EMBL" id="BPLF01000001">
    <property type="protein sequence ID" value="GIX61128.1"/>
    <property type="molecule type" value="Genomic_DNA"/>
</dbReference>
<proteinExistence type="predicted"/>
<organism evidence="3 4">
    <name type="scientific">Babesia caballi</name>
    <dbReference type="NCBI Taxonomy" id="5871"/>
    <lineage>
        <taxon>Eukaryota</taxon>
        <taxon>Sar</taxon>
        <taxon>Alveolata</taxon>
        <taxon>Apicomplexa</taxon>
        <taxon>Aconoidasida</taxon>
        <taxon>Piroplasmida</taxon>
        <taxon>Babesiidae</taxon>
        <taxon>Babesia</taxon>
    </lineage>
</organism>
<dbReference type="RefSeq" id="XP_067713199.1">
    <property type="nucleotide sequence ID" value="XM_067857098.1"/>
</dbReference>
<comment type="caution">
    <text evidence="3">The sequence shown here is derived from an EMBL/GenBank/DDBJ whole genome shotgun (WGS) entry which is preliminary data.</text>
</comment>
<dbReference type="Proteomes" id="UP001497744">
    <property type="component" value="Unassembled WGS sequence"/>
</dbReference>
<keyword evidence="2" id="KW-0812">Transmembrane</keyword>